<dbReference type="AlphaFoldDB" id="A0A0E2HTX5"/>
<dbReference type="EMBL" id="AGYR01000005">
    <property type="protein sequence ID" value="ENZ19188.1"/>
    <property type="molecule type" value="Genomic_DNA"/>
</dbReference>
<evidence type="ECO:0000313" key="2">
    <source>
        <dbReference type="Proteomes" id="UP000013085"/>
    </source>
</evidence>
<protein>
    <submittedName>
        <fullName evidence="1">Uncharacterized protein</fullName>
    </submittedName>
</protein>
<dbReference type="PATRIC" id="fig|999408.3.peg.611"/>
<sequence length="38" mass="4239">MNFGVQEWSGIEPPNFVIQDLKGPKGALLEVFYRTSGI</sequence>
<comment type="caution">
    <text evidence="1">The sequence shown here is derived from an EMBL/GenBank/DDBJ whole genome shotgun (WGS) entry which is preliminary data.</text>
</comment>
<accession>A0A0E2HTX5</accession>
<gene>
    <name evidence="1" type="ORF">HMPREF1090_00572</name>
</gene>
<dbReference type="HOGENOM" id="CLU_3326551_0_0_9"/>
<name>A0A0E2HTX5_9FIRM</name>
<evidence type="ECO:0000313" key="1">
    <source>
        <dbReference type="EMBL" id="ENZ19188.1"/>
    </source>
</evidence>
<organism evidence="1 2">
    <name type="scientific">[Clostridium] clostridioforme 90A8</name>
    <dbReference type="NCBI Taxonomy" id="999408"/>
    <lineage>
        <taxon>Bacteria</taxon>
        <taxon>Bacillati</taxon>
        <taxon>Bacillota</taxon>
        <taxon>Clostridia</taxon>
        <taxon>Lachnospirales</taxon>
        <taxon>Lachnospiraceae</taxon>
        <taxon>Enterocloster</taxon>
    </lineage>
</organism>
<reference evidence="1 2" key="1">
    <citation type="submission" date="2013-01" db="EMBL/GenBank/DDBJ databases">
        <title>The Genome Sequence of Clostridium clostridioforme 90A8.</title>
        <authorList>
            <consortium name="The Broad Institute Genome Sequencing Platform"/>
            <person name="Earl A."/>
            <person name="Ward D."/>
            <person name="Feldgarden M."/>
            <person name="Gevers D."/>
            <person name="Courvalin P."/>
            <person name="Lambert T."/>
            <person name="Walker B."/>
            <person name="Young S.K."/>
            <person name="Zeng Q."/>
            <person name="Gargeya S."/>
            <person name="Fitzgerald M."/>
            <person name="Haas B."/>
            <person name="Abouelleil A."/>
            <person name="Alvarado L."/>
            <person name="Arachchi H.M."/>
            <person name="Berlin A.M."/>
            <person name="Chapman S.B."/>
            <person name="Dewar J."/>
            <person name="Goldberg J."/>
            <person name="Griggs A."/>
            <person name="Gujja S."/>
            <person name="Hansen M."/>
            <person name="Howarth C."/>
            <person name="Imamovic A."/>
            <person name="Larimer J."/>
            <person name="McCowan C."/>
            <person name="Murphy C."/>
            <person name="Neiman D."/>
            <person name="Pearson M."/>
            <person name="Priest M."/>
            <person name="Roberts A."/>
            <person name="Saif S."/>
            <person name="Shea T."/>
            <person name="Sisk P."/>
            <person name="Sykes S."/>
            <person name="Wortman J."/>
            <person name="Nusbaum C."/>
            <person name="Birren B."/>
        </authorList>
    </citation>
    <scope>NUCLEOTIDE SEQUENCE [LARGE SCALE GENOMIC DNA]</scope>
    <source>
        <strain evidence="1 2">90A8</strain>
    </source>
</reference>
<proteinExistence type="predicted"/>
<dbReference type="Proteomes" id="UP000013085">
    <property type="component" value="Unassembled WGS sequence"/>
</dbReference>